<name>A0ABQ3IJG8_9GAMM</name>
<evidence type="ECO:0000256" key="3">
    <source>
        <dbReference type="ARBA" id="ARBA00022729"/>
    </source>
</evidence>
<dbReference type="PANTHER" id="PTHR35936:SF25">
    <property type="entry name" value="ABC TRANSPORTER SUBSTRATE-BINDING PROTEIN"/>
    <property type="match status" value="1"/>
</dbReference>
<evidence type="ECO:0000256" key="1">
    <source>
        <dbReference type="ARBA" id="ARBA00004196"/>
    </source>
</evidence>
<comment type="caution">
    <text evidence="7">The sequence shown here is derived from an EMBL/GenBank/DDBJ whole genome shotgun (WGS) entry which is preliminary data.</text>
</comment>
<feature type="domain" description="Solute-binding protein family 3/N-terminal" evidence="6">
    <location>
        <begin position="26"/>
        <end position="259"/>
    </location>
</feature>
<evidence type="ECO:0000256" key="2">
    <source>
        <dbReference type="ARBA" id="ARBA00010333"/>
    </source>
</evidence>
<dbReference type="InterPro" id="IPR018313">
    <property type="entry name" value="SBP_3_CS"/>
</dbReference>
<organism evidence="7 8">
    <name type="scientific">Thalassotalea profundi</name>
    <dbReference type="NCBI Taxonomy" id="2036687"/>
    <lineage>
        <taxon>Bacteria</taxon>
        <taxon>Pseudomonadati</taxon>
        <taxon>Pseudomonadota</taxon>
        <taxon>Gammaproteobacteria</taxon>
        <taxon>Alteromonadales</taxon>
        <taxon>Colwelliaceae</taxon>
        <taxon>Thalassotalea</taxon>
    </lineage>
</organism>
<feature type="signal peptide" evidence="5">
    <location>
        <begin position="1"/>
        <end position="21"/>
    </location>
</feature>
<protein>
    <submittedName>
        <fullName evidence="7">Amino acid ABC transporter substrate-binding protein</fullName>
    </submittedName>
</protein>
<evidence type="ECO:0000256" key="4">
    <source>
        <dbReference type="RuleBase" id="RU003744"/>
    </source>
</evidence>
<proteinExistence type="inferred from homology"/>
<sequence>MKKIITSFCLLLTLHPLTALSDTNKELAVGWELWYPYQYRNEQQKLVGLDLDIFNAIVEKLNLSVNYTELPWKRHLNYIKTGEMDIAMGASYTKERRDYALYSIPYRLETVKLFVKKNNNTNKKIELNHLKDLAESDYMIGVEGGYYYGEEYQQLIKTTEFRAHITEVIDLEQNIELLMKGHIDGVLVDPFTMQAFIKKYKMYNEFEQHSLNIYADNIHIMVSKKSQHRNLIPQINKAIRSLKADGTLDKILTEWNNIVKSNNTGLAQN</sequence>
<dbReference type="Proteomes" id="UP000626370">
    <property type="component" value="Unassembled WGS sequence"/>
</dbReference>
<dbReference type="InterPro" id="IPR001638">
    <property type="entry name" value="Solute-binding_3/MltF_N"/>
</dbReference>
<comment type="similarity">
    <text evidence="2 4">Belongs to the bacterial solute-binding protein 3 family.</text>
</comment>
<feature type="chain" id="PRO_5046299065" evidence="5">
    <location>
        <begin position="22"/>
        <end position="269"/>
    </location>
</feature>
<dbReference type="EMBL" id="BNAH01000003">
    <property type="protein sequence ID" value="GHE82825.1"/>
    <property type="molecule type" value="Genomic_DNA"/>
</dbReference>
<accession>A0ABQ3IJG8</accession>
<dbReference type="Gene3D" id="3.40.190.10">
    <property type="entry name" value="Periplasmic binding protein-like II"/>
    <property type="match status" value="2"/>
</dbReference>
<dbReference type="PANTHER" id="PTHR35936">
    <property type="entry name" value="MEMBRANE-BOUND LYTIC MUREIN TRANSGLYCOSYLASE F"/>
    <property type="match status" value="1"/>
</dbReference>
<gene>
    <name evidence="7" type="ORF">GCM10011501_08920</name>
</gene>
<evidence type="ECO:0000259" key="6">
    <source>
        <dbReference type="SMART" id="SM00062"/>
    </source>
</evidence>
<dbReference type="SMART" id="SM00062">
    <property type="entry name" value="PBPb"/>
    <property type="match status" value="1"/>
</dbReference>
<dbReference type="Pfam" id="PF00497">
    <property type="entry name" value="SBP_bac_3"/>
    <property type="match status" value="1"/>
</dbReference>
<reference evidence="8" key="1">
    <citation type="journal article" date="2019" name="Int. J. Syst. Evol. Microbiol.">
        <title>The Global Catalogue of Microorganisms (GCM) 10K type strain sequencing project: providing services to taxonomists for standard genome sequencing and annotation.</title>
        <authorList>
            <consortium name="The Broad Institute Genomics Platform"/>
            <consortium name="The Broad Institute Genome Sequencing Center for Infectious Disease"/>
            <person name="Wu L."/>
            <person name="Ma J."/>
        </authorList>
    </citation>
    <scope>NUCLEOTIDE SEQUENCE [LARGE SCALE GENOMIC DNA]</scope>
    <source>
        <strain evidence="8">CGMCC 1.15922</strain>
    </source>
</reference>
<evidence type="ECO:0000313" key="7">
    <source>
        <dbReference type="EMBL" id="GHE82825.1"/>
    </source>
</evidence>
<dbReference type="SUPFAM" id="SSF53850">
    <property type="entry name" value="Periplasmic binding protein-like II"/>
    <property type="match status" value="1"/>
</dbReference>
<keyword evidence="8" id="KW-1185">Reference proteome</keyword>
<keyword evidence="3 5" id="KW-0732">Signal</keyword>
<dbReference type="PROSITE" id="PS01039">
    <property type="entry name" value="SBP_BACTERIAL_3"/>
    <property type="match status" value="1"/>
</dbReference>
<evidence type="ECO:0000313" key="8">
    <source>
        <dbReference type="Proteomes" id="UP000626370"/>
    </source>
</evidence>
<dbReference type="RefSeq" id="WP_189376911.1">
    <property type="nucleotide sequence ID" value="NZ_BNAH01000003.1"/>
</dbReference>
<comment type="subcellular location">
    <subcellularLocation>
        <location evidence="1">Cell envelope</location>
    </subcellularLocation>
</comment>
<evidence type="ECO:0000256" key="5">
    <source>
        <dbReference type="SAM" id="SignalP"/>
    </source>
</evidence>